<proteinExistence type="inferred from homology"/>
<name>A0A3B0ZIA8_9ZZZZ</name>
<dbReference type="InterPro" id="IPR038765">
    <property type="entry name" value="Papain-like_cys_pep_sf"/>
</dbReference>
<accession>A0A3B0ZIA8</accession>
<dbReference type="PROSITE" id="PS51935">
    <property type="entry name" value="NLPC_P60"/>
    <property type="match status" value="1"/>
</dbReference>
<keyword evidence="4" id="KW-0788">Thiol protease</keyword>
<keyword evidence="3" id="KW-0378">Hydrolase</keyword>
<evidence type="ECO:0000256" key="3">
    <source>
        <dbReference type="ARBA" id="ARBA00022801"/>
    </source>
</evidence>
<dbReference type="Gene3D" id="3.90.1720.10">
    <property type="entry name" value="endopeptidase domain like (from Nostoc punctiforme)"/>
    <property type="match status" value="1"/>
</dbReference>
<dbReference type="InterPro" id="IPR000064">
    <property type="entry name" value="NLP_P60_dom"/>
</dbReference>
<comment type="similarity">
    <text evidence="1">Belongs to the peptidase C40 family.</text>
</comment>
<reference evidence="6" key="1">
    <citation type="submission" date="2018-06" db="EMBL/GenBank/DDBJ databases">
        <authorList>
            <person name="Zhirakovskaya E."/>
        </authorList>
    </citation>
    <scope>NUCLEOTIDE SEQUENCE</scope>
</reference>
<dbReference type="SUPFAM" id="SSF54001">
    <property type="entry name" value="Cysteine proteinases"/>
    <property type="match status" value="1"/>
</dbReference>
<dbReference type="PANTHER" id="PTHR47053:SF1">
    <property type="entry name" value="MUREIN DD-ENDOPEPTIDASE MEPH-RELATED"/>
    <property type="match status" value="1"/>
</dbReference>
<evidence type="ECO:0000256" key="4">
    <source>
        <dbReference type="ARBA" id="ARBA00022807"/>
    </source>
</evidence>
<dbReference type="GO" id="GO:0008234">
    <property type="term" value="F:cysteine-type peptidase activity"/>
    <property type="evidence" value="ECO:0007669"/>
    <property type="project" value="UniProtKB-KW"/>
</dbReference>
<evidence type="ECO:0000259" key="5">
    <source>
        <dbReference type="PROSITE" id="PS51935"/>
    </source>
</evidence>
<sequence length="168" mass="18904">MNKKISIVTISFVVISSFISACSSTSQPKKDYPATKKTNFTKQHTRYSPKKVIKTAKKMLGIKYHFGGASPKTGFDCSGLVYYTHKKQGLKLPRTTIGQFKRVKKIYKSALRPGDLVFFAIDRITVSHVGIYLGNNKFIHSPSTGKNVNITSMDNNYWRSRFITGGRL</sequence>
<dbReference type="InterPro" id="IPR051202">
    <property type="entry name" value="Peptidase_C40"/>
</dbReference>
<dbReference type="Pfam" id="PF00877">
    <property type="entry name" value="NLPC_P60"/>
    <property type="match status" value="1"/>
</dbReference>
<dbReference type="GO" id="GO:0006508">
    <property type="term" value="P:proteolysis"/>
    <property type="evidence" value="ECO:0007669"/>
    <property type="project" value="UniProtKB-KW"/>
</dbReference>
<keyword evidence="2" id="KW-0645">Protease</keyword>
<evidence type="ECO:0000313" key="6">
    <source>
        <dbReference type="EMBL" id="VAW93185.1"/>
    </source>
</evidence>
<evidence type="ECO:0000256" key="2">
    <source>
        <dbReference type="ARBA" id="ARBA00022670"/>
    </source>
</evidence>
<dbReference type="PROSITE" id="PS51257">
    <property type="entry name" value="PROKAR_LIPOPROTEIN"/>
    <property type="match status" value="1"/>
</dbReference>
<feature type="domain" description="NlpC/P60" evidence="5">
    <location>
        <begin position="46"/>
        <end position="168"/>
    </location>
</feature>
<evidence type="ECO:0000256" key="1">
    <source>
        <dbReference type="ARBA" id="ARBA00007074"/>
    </source>
</evidence>
<dbReference type="AlphaFoldDB" id="A0A3B0ZIA8"/>
<protein>
    <recommendedName>
        <fullName evidence="5">NlpC/P60 domain-containing protein</fullName>
    </recommendedName>
</protein>
<dbReference type="EMBL" id="UOFS01000013">
    <property type="protein sequence ID" value="VAW93185.1"/>
    <property type="molecule type" value="Genomic_DNA"/>
</dbReference>
<dbReference type="PANTHER" id="PTHR47053">
    <property type="entry name" value="MUREIN DD-ENDOPEPTIDASE MEPH-RELATED"/>
    <property type="match status" value="1"/>
</dbReference>
<gene>
    <name evidence="6" type="ORF">MNBD_GAMMA22-682</name>
</gene>
<organism evidence="6">
    <name type="scientific">hydrothermal vent metagenome</name>
    <dbReference type="NCBI Taxonomy" id="652676"/>
    <lineage>
        <taxon>unclassified sequences</taxon>
        <taxon>metagenomes</taxon>
        <taxon>ecological metagenomes</taxon>
    </lineage>
</organism>